<evidence type="ECO:0000256" key="1">
    <source>
        <dbReference type="ARBA" id="ARBA00022553"/>
    </source>
</evidence>
<dbReference type="PANTHER" id="PTHR43547:SF2">
    <property type="entry name" value="HYBRID SIGNAL TRANSDUCTION HISTIDINE KINASE C"/>
    <property type="match status" value="1"/>
</dbReference>
<dbReference type="AlphaFoldDB" id="A0A5P9NLT6"/>
<keyword evidence="5" id="KW-1185">Reference proteome</keyword>
<organism evidence="4 5">
    <name type="scientific">Halioglobus maricola</name>
    <dbReference type="NCBI Taxonomy" id="2601894"/>
    <lineage>
        <taxon>Bacteria</taxon>
        <taxon>Pseudomonadati</taxon>
        <taxon>Pseudomonadota</taxon>
        <taxon>Gammaproteobacteria</taxon>
        <taxon>Cellvibrionales</taxon>
        <taxon>Halieaceae</taxon>
        <taxon>Halioglobus</taxon>
    </lineage>
</organism>
<reference evidence="4 5" key="1">
    <citation type="submission" date="2019-02" db="EMBL/GenBank/DDBJ databases">
        <authorList>
            <person name="Li S.-H."/>
        </authorList>
    </citation>
    <scope>NUCLEOTIDE SEQUENCE [LARGE SCALE GENOMIC DNA]</scope>
    <source>
        <strain evidence="4 5">IMCC14385</strain>
    </source>
</reference>
<dbReference type="Gene3D" id="2.60.40.10">
    <property type="entry name" value="Immunoglobulins"/>
    <property type="match status" value="1"/>
</dbReference>
<evidence type="ECO:0000259" key="3">
    <source>
        <dbReference type="Pfam" id="PF07495"/>
    </source>
</evidence>
<dbReference type="SUPFAM" id="SSF63829">
    <property type="entry name" value="Calcium-dependent phosphotriesterase"/>
    <property type="match status" value="2"/>
</dbReference>
<name>A0A5P9NLT6_9GAMM</name>
<feature type="domain" description="Two component regulator three Y" evidence="3">
    <location>
        <begin position="689"/>
        <end position="748"/>
    </location>
</feature>
<dbReference type="InterPro" id="IPR015943">
    <property type="entry name" value="WD40/YVTN_repeat-like_dom_sf"/>
</dbReference>
<feature type="signal peptide" evidence="2">
    <location>
        <begin position="1"/>
        <end position="24"/>
    </location>
</feature>
<protein>
    <recommendedName>
        <fullName evidence="3">Two component regulator three Y domain-containing protein</fullName>
    </recommendedName>
</protein>
<sequence length="1008" mass="113380">MPRQKQNPIVLIVALCLFATPVFASTGYQIVTPQFVKQIAQPTITSLMQDSLENLWIGTQEGLYRFNGTTLSSYREGISKSGPIHFSDIRGIVESQNGQILVAAYGIGIVSISQKSSQATLAFEDQDISLNSVTGISKGPNGTIWITTRSDVFRLQANQRISKIELGMTEPKESAELLYITHTRNGDTYLGGSFGLAKYSRKTNSFRIDTSLIRDEHIVALGEGPENSIIAATQSGQIYQIPSNSATSPSSKILDVEQGLHISKLATNKERFYIATNRGIYIYSSNFSLFSVIRSKDSALGNDAIMSLLFVGEDIWIGTFQGLFAATEREVELYNKSNAEIHDEVLSFTQDAEDYLWIGTYNGLYRANFKGEQHYPFGRIYQSKLTDHRVMSLASDKDKLWIGYQEHGVDLVDLSTGKVTRPLPEGTENFAVTAILPTESNTVWIATYNLGLYRLSGQVLKRFRSLGEPSVTVIAQTSSGSIYTVTEKNLYRHNASTDEFQRVDLEFDSLEETPRILSFAEHPNGAIFLGTKDHGLFELNGEFQHLTGPVKAIAVSKLSMSNTIYSIEIDSTGQIWTATEEGIRVFSANKKPLRHLLVRDGLQGNDFNFGASLVDREGNLLFGGVNGYNKITPNKVSTDMVPPVLRITNIRTLSDNIQTNFENSNGRAYLDYTDEFIMFQFSVLDYIAHDSYKYRYRLIGFKDEWIYSGFEHSATYTNLPAGLYRFEVQSTNLSGAWTNNPTKVDLIVNQSPWLTPWAHGLYLFAFLLSIFALKKFYDAIIVREKALSYGREMAATADTIETELNELFDSHQDDLKTVRVFYAERLRLLQHVFSNQKGKQRDDIHELLSAFELLDRYCARQPLNQGIELCSFTELVIAQNISAQSIEPSLLISINRVPEQSISLERSLHIAISIFEMVRINLSEIKNEKKTVRYFEIELTFEPRKRREVVIRINTSLSPKPANELIQDDPALVLNSISEITGGRLEIISKENSLNMETNMTFGIPPQI</sequence>
<dbReference type="Proteomes" id="UP000326287">
    <property type="component" value="Chromosome"/>
</dbReference>
<dbReference type="EMBL" id="CP036422">
    <property type="protein sequence ID" value="QFU76747.1"/>
    <property type="molecule type" value="Genomic_DNA"/>
</dbReference>
<dbReference type="InterPro" id="IPR011123">
    <property type="entry name" value="Y_Y_Y"/>
</dbReference>
<dbReference type="Pfam" id="PF07495">
    <property type="entry name" value="Y_Y_Y"/>
    <property type="match status" value="1"/>
</dbReference>
<gene>
    <name evidence="4" type="ORF">EY643_14390</name>
</gene>
<dbReference type="KEGG" id="halc:EY643_14390"/>
<dbReference type="OrthoDB" id="9772100at2"/>
<proteinExistence type="predicted"/>
<evidence type="ECO:0000313" key="5">
    <source>
        <dbReference type="Proteomes" id="UP000326287"/>
    </source>
</evidence>
<dbReference type="GO" id="GO:0000155">
    <property type="term" value="F:phosphorelay sensor kinase activity"/>
    <property type="evidence" value="ECO:0007669"/>
    <property type="project" value="TreeGrafter"/>
</dbReference>
<dbReference type="InterPro" id="IPR013783">
    <property type="entry name" value="Ig-like_fold"/>
</dbReference>
<dbReference type="RefSeq" id="WP_153239889.1">
    <property type="nucleotide sequence ID" value="NZ_CP036422.1"/>
</dbReference>
<keyword evidence="2" id="KW-0732">Signal</keyword>
<evidence type="ECO:0000256" key="2">
    <source>
        <dbReference type="SAM" id="SignalP"/>
    </source>
</evidence>
<feature type="chain" id="PRO_5024933341" description="Two component regulator three Y domain-containing protein" evidence="2">
    <location>
        <begin position="25"/>
        <end position="1008"/>
    </location>
</feature>
<evidence type="ECO:0000313" key="4">
    <source>
        <dbReference type="EMBL" id="QFU76747.1"/>
    </source>
</evidence>
<dbReference type="Gene3D" id="2.130.10.10">
    <property type="entry name" value="YVTN repeat-like/Quinoprotein amine dehydrogenase"/>
    <property type="match status" value="2"/>
</dbReference>
<accession>A0A5P9NLT6</accession>
<keyword evidence="1" id="KW-0597">Phosphoprotein</keyword>
<dbReference type="PANTHER" id="PTHR43547">
    <property type="entry name" value="TWO-COMPONENT HISTIDINE KINASE"/>
    <property type="match status" value="1"/>
</dbReference>